<name>A0A0B7HL19_9FLAO</name>
<evidence type="ECO:0000313" key="2">
    <source>
        <dbReference type="Proteomes" id="UP000038055"/>
    </source>
</evidence>
<proteinExistence type="predicted"/>
<sequence length="41" mass="5028">MLQTSKLNYLRLIHKVINHCFLKTSLVLHFYIEEVTYNYKL</sequence>
<dbReference type="EMBL" id="CDOD01000067">
    <property type="protein sequence ID" value="CEN39970.1"/>
    <property type="molecule type" value="Genomic_DNA"/>
</dbReference>
<protein>
    <submittedName>
        <fullName evidence="1">Uncharacterized protein</fullName>
    </submittedName>
</protein>
<dbReference type="Proteomes" id="UP000038055">
    <property type="component" value="Unassembled WGS sequence"/>
</dbReference>
<evidence type="ECO:0000313" key="1">
    <source>
        <dbReference type="EMBL" id="CEN39970.1"/>
    </source>
</evidence>
<gene>
    <name evidence="1" type="ORF">CCYN2B_90013</name>
</gene>
<organism evidence="1 2">
    <name type="scientific">Capnocytophaga cynodegmi</name>
    <dbReference type="NCBI Taxonomy" id="28189"/>
    <lineage>
        <taxon>Bacteria</taxon>
        <taxon>Pseudomonadati</taxon>
        <taxon>Bacteroidota</taxon>
        <taxon>Flavobacteriia</taxon>
        <taxon>Flavobacteriales</taxon>
        <taxon>Flavobacteriaceae</taxon>
        <taxon>Capnocytophaga</taxon>
    </lineage>
</organism>
<reference evidence="2" key="1">
    <citation type="submission" date="2015-01" db="EMBL/GenBank/DDBJ databases">
        <authorList>
            <person name="MANFREDI Pablo"/>
        </authorList>
    </citation>
    <scope>NUCLEOTIDE SEQUENCE [LARGE SCALE GENOMIC DNA]</scope>
    <source>
        <strain evidence="2">Ccyn2B</strain>
    </source>
</reference>
<keyword evidence="2" id="KW-1185">Reference proteome</keyword>
<dbReference type="AlphaFoldDB" id="A0A0B7HL19"/>
<accession>A0A0B7HL19</accession>